<dbReference type="GO" id="GO:0034475">
    <property type="term" value="P:U4 snRNA 3'-end processing"/>
    <property type="evidence" value="ECO:0007669"/>
    <property type="project" value="TreeGrafter"/>
</dbReference>
<dbReference type="InterPro" id="IPR036612">
    <property type="entry name" value="KH_dom_type_1_sf"/>
</dbReference>
<dbReference type="PANTHER" id="PTHR21321:SF1">
    <property type="entry name" value="EXOSOME COMPLEX COMPONENT RRP40"/>
    <property type="match status" value="1"/>
</dbReference>
<dbReference type="InterPro" id="IPR026699">
    <property type="entry name" value="Exosome_RNA_bind1/RRP40/RRP4"/>
</dbReference>
<evidence type="ECO:0000313" key="2">
    <source>
        <dbReference type="EMBL" id="RXH77622.1"/>
    </source>
</evidence>
<dbReference type="GO" id="GO:0071051">
    <property type="term" value="P:poly(A)-dependent snoRNA 3'-end processing"/>
    <property type="evidence" value="ECO:0007669"/>
    <property type="project" value="TreeGrafter"/>
</dbReference>
<dbReference type="Gene3D" id="3.30.1370.10">
    <property type="entry name" value="K Homology domain, type 1"/>
    <property type="match status" value="1"/>
</dbReference>
<evidence type="ECO:0000313" key="3">
    <source>
        <dbReference type="Proteomes" id="UP000290289"/>
    </source>
</evidence>
<dbReference type="GO" id="GO:0000177">
    <property type="term" value="C:cytoplasmic exosome (RNase complex)"/>
    <property type="evidence" value="ECO:0007669"/>
    <property type="project" value="TreeGrafter"/>
</dbReference>
<dbReference type="Proteomes" id="UP000290289">
    <property type="component" value="Chromosome 14"/>
</dbReference>
<protein>
    <submittedName>
        <fullName evidence="2">Uncharacterized protein</fullName>
    </submittedName>
</protein>
<name>A0A498I5Y8_MALDO</name>
<evidence type="ECO:0000256" key="1">
    <source>
        <dbReference type="SAM" id="Phobius"/>
    </source>
</evidence>
<keyword evidence="3" id="KW-1185">Reference proteome</keyword>
<dbReference type="GO" id="GO:0000176">
    <property type="term" value="C:nuclear exosome (RNase complex)"/>
    <property type="evidence" value="ECO:0007669"/>
    <property type="project" value="TreeGrafter"/>
</dbReference>
<dbReference type="GO" id="GO:0071034">
    <property type="term" value="P:CUT catabolic process"/>
    <property type="evidence" value="ECO:0007669"/>
    <property type="project" value="TreeGrafter"/>
</dbReference>
<keyword evidence="1" id="KW-0472">Membrane</keyword>
<keyword evidence="1" id="KW-1133">Transmembrane helix</keyword>
<gene>
    <name evidence="2" type="ORF">DVH24_039593</name>
</gene>
<sequence length="215" mass="24129">MEVQLKAMKQLCDITSQMGALLYVQVVEANPGMNPELSCPDGWFSISLLFILGHTSPVEKQQSMASLKMVTILTVRLAFQESEVHHLVFRLLSSPRCPVLEELGKKISLEIAIGLNGLGVLLAFYWVLDTWPNLILSWDIFIVADLFSETSLLFENITLSFFLTFRSMLVHHLSTIIIVVSNAIMNSESLTGVKQRIMVDKLIQNLQLSSQSITF</sequence>
<proteinExistence type="predicted"/>
<accession>A0A498I5Y8</accession>
<feature type="transmembrane region" description="Helical" evidence="1">
    <location>
        <begin position="109"/>
        <end position="128"/>
    </location>
</feature>
<dbReference type="AlphaFoldDB" id="A0A498I5Y8"/>
<dbReference type="EMBL" id="RDQH01000340">
    <property type="protein sequence ID" value="RXH77622.1"/>
    <property type="molecule type" value="Genomic_DNA"/>
</dbReference>
<dbReference type="STRING" id="3750.A0A498I5Y8"/>
<dbReference type="SUPFAM" id="SSF54791">
    <property type="entry name" value="Eukaryotic type KH-domain (KH-domain type I)"/>
    <property type="match status" value="1"/>
</dbReference>
<dbReference type="GO" id="GO:0003723">
    <property type="term" value="F:RNA binding"/>
    <property type="evidence" value="ECO:0007669"/>
    <property type="project" value="InterPro"/>
</dbReference>
<comment type="caution">
    <text evidence="2">The sequence shown here is derived from an EMBL/GenBank/DDBJ whole genome shotgun (WGS) entry which is preliminary data.</text>
</comment>
<organism evidence="2 3">
    <name type="scientific">Malus domestica</name>
    <name type="common">Apple</name>
    <name type="synonym">Pyrus malus</name>
    <dbReference type="NCBI Taxonomy" id="3750"/>
    <lineage>
        <taxon>Eukaryota</taxon>
        <taxon>Viridiplantae</taxon>
        <taxon>Streptophyta</taxon>
        <taxon>Embryophyta</taxon>
        <taxon>Tracheophyta</taxon>
        <taxon>Spermatophyta</taxon>
        <taxon>Magnoliopsida</taxon>
        <taxon>eudicotyledons</taxon>
        <taxon>Gunneridae</taxon>
        <taxon>Pentapetalae</taxon>
        <taxon>rosids</taxon>
        <taxon>fabids</taxon>
        <taxon>Rosales</taxon>
        <taxon>Rosaceae</taxon>
        <taxon>Amygdaloideae</taxon>
        <taxon>Maleae</taxon>
        <taxon>Malus</taxon>
    </lineage>
</organism>
<dbReference type="GO" id="GO:0071038">
    <property type="term" value="P:TRAMP-dependent tRNA surveillance pathway"/>
    <property type="evidence" value="ECO:0007669"/>
    <property type="project" value="TreeGrafter"/>
</dbReference>
<keyword evidence="1" id="KW-0812">Transmembrane</keyword>
<dbReference type="PANTHER" id="PTHR21321">
    <property type="entry name" value="PNAS-3 RELATED"/>
    <property type="match status" value="1"/>
</dbReference>
<reference evidence="2 3" key="1">
    <citation type="submission" date="2018-10" db="EMBL/GenBank/DDBJ databases">
        <title>A high-quality apple genome assembly.</title>
        <authorList>
            <person name="Hu J."/>
        </authorList>
    </citation>
    <scope>NUCLEOTIDE SEQUENCE [LARGE SCALE GENOMIC DNA]</scope>
    <source>
        <strain evidence="3">cv. HFTH1</strain>
        <tissue evidence="2">Young leaf</tissue>
    </source>
</reference>
<dbReference type="GO" id="GO:0071035">
    <property type="term" value="P:nuclear polyadenylation-dependent rRNA catabolic process"/>
    <property type="evidence" value="ECO:0007669"/>
    <property type="project" value="TreeGrafter"/>
</dbReference>
<dbReference type="GO" id="GO:0000467">
    <property type="term" value="P:exonucleolytic trimming to generate mature 3'-end of 5.8S rRNA from tricistronic rRNA transcript (SSU-rRNA, 5.8S rRNA, LSU-rRNA)"/>
    <property type="evidence" value="ECO:0007669"/>
    <property type="project" value="TreeGrafter"/>
</dbReference>